<dbReference type="InterPro" id="IPR002763">
    <property type="entry name" value="DUF72"/>
</dbReference>
<protein>
    <recommendedName>
        <fullName evidence="3">Histidine kinase</fullName>
    </recommendedName>
</protein>
<evidence type="ECO:0000313" key="2">
    <source>
        <dbReference type="Proteomes" id="UP000217784"/>
    </source>
</evidence>
<proteinExistence type="predicted"/>
<dbReference type="Proteomes" id="UP000217784">
    <property type="component" value="Unassembled WGS sequence"/>
</dbReference>
<name>A0A2A2H5A7_METBR</name>
<accession>A0A2A2H5A7</accession>
<dbReference type="PANTHER" id="PTHR30348:SF4">
    <property type="entry name" value="DUF72 DOMAIN-CONTAINING PROTEIN"/>
    <property type="match status" value="1"/>
</dbReference>
<sequence length="244" mass="28824">MKSTQKYFLGCSGWYYKDWAGNFYPEKLSKSRWLEYYSKQFNTVEINNTFYRFPSEKTVKGWYNKTPDNFKLTLKANQVITHRRRFKNTQSTLNHFYSLAETLNEKLGCILFQIPPQKSKDIDFLKNAVKQFDLSKNNIIEFRHPSWYNDEVYDLLNESEVGFCSVSSADLPDDLVITANITYIRFHGVGSEKNHYLYSDKELKEWTNKLKESNSNQVFCYFNNDYNANAPKNAQMLQKIISNS</sequence>
<evidence type="ECO:0008006" key="3">
    <source>
        <dbReference type="Google" id="ProtNLM"/>
    </source>
</evidence>
<evidence type="ECO:0000313" key="1">
    <source>
        <dbReference type="EMBL" id="PAV04557.1"/>
    </source>
</evidence>
<dbReference type="InterPro" id="IPR036520">
    <property type="entry name" value="UPF0759_sf"/>
</dbReference>
<dbReference type="PANTHER" id="PTHR30348">
    <property type="entry name" value="UNCHARACTERIZED PROTEIN YECE"/>
    <property type="match status" value="1"/>
</dbReference>
<dbReference type="SUPFAM" id="SSF117396">
    <property type="entry name" value="TM1631-like"/>
    <property type="match status" value="1"/>
</dbReference>
<dbReference type="OrthoDB" id="35747at2157"/>
<organism evidence="1 2">
    <name type="scientific">Methanobacterium bryantii</name>
    <dbReference type="NCBI Taxonomy" id="2161"/>
    <lineage>
        <taxon>Archaea</taxon>
        <taxon>Methanobacteriati</taxon>
        <taxon>Methanobacteriota</taxon>
        <taxon>Methanomada group</taxon>
        <taxon>Methanobacteria</taxon>
        <taxon>Methanobacteriales</taxon>
        <taxon>Methanobacteriaceae</taxon>
        <taxon>Methanobacterium</taxon>
    </lineage>
</organism>
<reference evidence="1 2" key="1">
    <citation type="journal article" date="2017" name="BMC Genomics">
        <title>Genomic analysis of methanogenic archaea reveals a shift towards energy conservation.</title>
        <authorList>
            <person name="Gilmore S.P."/>
            <person name="Henske J.K."/>
            <person name="Sexton J.A."/>
            <person name="Solomon K.V."/>
            <person name="Seppala S."/>
            <person name="Yoo J.I."/>
            <person name="Huyett L.M."/>
            <person name="Pressman A."/>
            <person name="Cogan J.Z."/>
            <person name="Kivenson V."/>
            <person name="Peng X."/>
            <person name="Tan Y."/>
            <person name="Valentine D.L."/>
            <person name="O'Malley M.A."/>
        </authorList>
    </citation>
    <scope>NUCLEOTIDE SEQUENCE [LARGE SCALE GENOMIC DNA]</scope>
    <source>
        <strain evidence="1 2">M.o.H.</strain>
    </source>
</reference>
<dbReference type="EMBL" id="LMVM01000023">
    <property type="protein sequence ID" value="PAV04557.1"/>
    <property type="molecule type" value="Genomic_DNA"/>
</dbReference>
<comment type="caution">
    <text evidence="1">The sequence shown here is derived from an EMBL/GenBank/DDBJ whole genome shotgun (WGS) entry which is preliminary data.</text>
</comment>
<dbReference type="RefSeq" id="WP_069585673.1">
    <property type="nucleotide sequence ID" value="NZ_LMVM01000023.1"/>
</dbReference>
<dbReference type="Gene3D" id="3.20.20.410">
    <property type="entry name" value="Protein of unknown function UPF0759"/>
    <property type="match status" value="1"/>
</dbReference>
<dbReference type="Pfam" id="PF01904">
    <property type="entry name" value="DUF72"/>
    <property type="match status" value="1"/>
</dbReference>
<gene>
    <name evidence="1" type="ORF">ASJ80_06950</name>
</gene>
<keyword evidence="2" id="KW-1185">Reference proteome</keyword>
<dbReference type="AlphaFoldDB" id="A0A2A2H5A7"/>